<evidence type="ECO:0000259" key="1">
    <source>
        <dbReference type="Pfam" id="PF01861"/>
    </source>
</evidence>
<proteinExistence type="predicted"/>
<dbReference type="PANTHER" id="PTHR23290">
    <property type="entry name" value="RRNA N6-ADENOSINE-METHYLTRANSFERASE METTL5"/>
    <property type="match status" value="1"/>
</dbReference>
<evidence type="ECO:0000313" key="2">
    <source>
        <dbReference type="EMBL" id="RLE12761.1"/>
    </source>
</evidence>
<dbReference type="Pfam" id="PF01861">
    <property type="entry name" value="BpsA_C"/>
    <property type="match status" value="1"/>
</dbReference>
<protein>
    <submittedName>
        <fullName evidence="2">Putative methyltransferase</fullName>
    </submittedName>
</protein>
<dbReference type="Proteomes" id="UP000280417">
    <property type="component" value="Unassembled WGS sequence"/>
</dbReference>
<dbReference type="EMBL" id="QMQA01000141">
    <property type="protein sequence ID" value="RLE12761.1"/>
    <property type="molecule type" value="Genomic_DNA"/>
</dbReference>
<keyword evidence="2" id="KW-0489">Methyltransferase</keyword>
<dbReference type="InterPro" id="IPR029063">
    <property type="entry name" value="SAM-dependent_MTases_sf"/>
</dbReference>
<dbReference type="CDD" id="cd02440">
    <property type="entry name" value="AdoMet_MTases"/>
    <property type="match status" value="1"/>
</dbReference>
<dbReference type="InterPro" id="IPR002723">
    <property type="entry name" value="BpsA_C"/>
</dbReference>
<name>A0A662DEN0_UNCAE</name>
<dbReference type="SUPFAM" id="SSF53335">
    <property type="entry name" value="S-adenosyl-L-methionine-dependent methyltransferases"/>
    <property type="match status" value="1"/>
</dbReference>
<comment type="caution">
    <text evidence="2">The sequence shown here is derived from an EMBL/GenBank/DDBJ whole genome shotgun (WGS) entry which is preliminary data.</text>
</comment>
<sequence length="282" mass="32540">MPVKICKIGDFRCRICGDGIDPARADKLKKKFVEAARERPLPREDFDQGFMRKEDTLKRAFFMYERGDVEEKNIFILGDDDLLSLALGLMEVAKLITVVEVDPRIINFIKKRAKELDISSIQVIKYNALNALPSDLCGNYHTFVTDPVETHSGLKIFLGRCIQSLKGSGCSGYFGLTHLEASLKKWYEIEKFLLDCNFVITDILRDFSFYPEADNRWERFYSTYRVLKEMPGIGLPRVNWYRSSFLRVEATDKINLPPLPSLNSFKELYFDEETWATPALDS</sequence>
<dbReference type="GO" id="GO:0006596">
    <property type="term" value="P:polyamine biosynthetic process"/>
    <property type="evidence" value="ECO:0007669"/>
    <property type="project" value="TreeGrafter"/>
</dbReference>
<gene>
    <name evidence="2" type="ORF">DRJ04_05595</name>
</gene>
<evidence type="ECO:0000313" key="3">
    <source>
        <dbReference type="Proteomes" id="UP000280417"/>
    </source>
</evidence>
<dbReference type="AlphaFoldDB" id="A0A662DEN0"/>
<accession>A0A662DEN0</accession>
<feature type="domain" description="N(4)-bis(aminopropyl)spermidine synthase C-terminal" evidence="1">
    <location>
        <begin position="28"/>
        <end position="274"/>
    </location>
</feature>
<organism evidence="2 3">
    <name type="scientific">Aerophobetes bacterium</name>
    <dbReference type="NCBI Taxonomy" id="2030807"/>
    <lineage>
        <taxon>Bacteria</taxon>
        <taxon>Candidatus Aerophobota</taxon>
    </lineage>
</organism>
<keyword evidence="2" id="KW-0808">Transferase</keyword>
<dbReference type="GO" id="GO:0008168">
    <property type="term" value="F:methyltransferase activity"/>
    <property type="evidence" value="ECO:0007669"/>
    <property type="project" value="UniProtKB-KW"/>
</dbReference>
<dbReference type="Gene3D" id="3.40.50.150">
    <property type="entry name" value="Vaccinia Virus protein VP39"/>
    <property type="match status" value="1"/>
</dbReference>
<dbReference type="InterPro" id="IPR051720">
    <property type="entry name" value="rRNA_MeTrfase/Polyamine_Synth"/>
</dbReference>
<dbReference type="GO" id="GO:0032259">
    <property type="term" value="P:methylation"/>
    <property type="evidence" value="ECO:0007669"/>
    <property type="project" value="UniProtKB-KW"/>
</dbReference>
<reference evidence="2 3" key="1">
    <citation type="submission" date="2018-06" db="EMBL/GenBank/DDBJ databases">
        <title>Extensive metabolic versatility and redundancy in microbially diverse, dynamic hydrothermal sediments.</title>
        <authorList>
            <person name="Dombrowski N."/>
            <person name="Teske A."/>
            <person name="Baker B.J."/>
        </authorList>
    </citation>
    <scope>NUCLEOTIDE SEQUENCE [LARGE SCALE GENOMIC DNA]</scope>
    <source>
        <strain evidence="2">B3_G15</strain>
    </source>
</reference>
<dbReference type="PANTHER" id="PTHR23290:SF0">
    <property type="entry name" value="RRNA N6-ADENOSINE-METHYLTRANSFERASE METTL5"/>
    <property type="match status" value="1"/>
</dbReference>